<gene>
    <name evidence="1" type="ORF">V3851_15935</name>
</gene>
<organism evidence="1 2">
    <name type="scientific">Paenibacillus haidiansis</name>
    <dbReference type="NCBI Taxonomy" id="1574488"/>
    <lineage>
        <taxon>Bacteria</taxon>
        <taxon>Bacillati</taxon>
        <taxon>Bacillota</taxon>
        <taxon>Bacilli</taxon>
        <taxon>Bacillales</taxon>
        <taxon>Paenibacillaceae</taxon>
        <taxon>Paenibacillus</taxon>
    </lineage>
</organism>
<dbReference type="InterPro" id="IPR032720">
    <property type="entry name" value="Cys_rich_CWC"/>
</dbReference>
<proteinExistence type="predicted"/>
<reference evidence="1 2" key="1">
    <citation type="submission" date="2024-02" db="EMBL/GenBank/DDBJ databases">
        <title>A nitrogen-fixing paenibacillus bacterium.</title>
        <authorList>
            <person name="Zhang W.L."/>
            <person name="Chen S.F."/>
        </authorList>
    </citation>
    <scope>NUCLEOTIDE SEQUENCE [LARGE SCALE GENOMIC DNA]</scope>
    <source>
        <strain evidence="1 2">M1</strain>
    </source>
</reference>
<comment type="caution">
    <text evidence="1">The sequence shown here is derived from an EMBL/GenBank/DDBJ whole genome shotgun (WGS) entry which is preliminary data.</text>
</comment>
<dbReference type="RefSeq" id="WP_331847544.1">
    <property type="nucleotide sequence ID" value="NZ_JAZHPZ010000007.1"/>
</dbReference>
<protein>
    <submittedName>
        <fullName evidence="1">Cysteine-rich CWC family protein</fullName>
    </submittedName>
</protein>
<keyword evidence="2" id="KW-1185">Reference proteome</keyword>
<dbReference type="Proteomes" id="UP001306950">
    <property type="component" value="Unassembled WGS sequence"/>
</dbReference>
<evidence type="ECO:0000313" key="2">
    <source>
        <dbReference type="Proteomes" id="UP001306950"/>
    </source>
</evidence>
<accession>A0ABU7VU90</accession>
<evidence type="ECO:0000313" key="1">
    <source>
        <dbReference type="EMBL" id="MEF2967329.1"/>
    </source>
</evidence>
<sequence length="76" mass="8857">MSGEAIDHNHDHHSEYIDERRCPLCGRPNQCGAKEGDCWCFHTKVPDELRSRIPEERRGKACICRQCVEEFHKMSS</sequence>
<dbReference type="Pfam" id="PF14375">
    <property type="entry name" value="Cys_rich_CWC"/>
    <property type="match status" value="1"/>
</dbReference>
<name>A0ABU7VU90_9BACL</name>
<dbReference type="EMBL" id="JAZHPZ010000007">
    <property type="protein sequence ID" value="MEF2967329.1"/>
    <property type="molecule type" value="Genomic_DNA"/>
</dbReference>